<evidence type="ECO:0000313" key="12">
    <source>
        <dbReference type="Ensembl" id="ENSAMXP00005052981.1"/>
    </source>
</evidence>
<dbReference type="InterPro" id="IPR007110">
    <property type="entry name" value="Ig-like_dom"/>
</dbReference>
<feature type="binding site" evidence="7">
    <location>
        <position position="253"/>
    </location>
    <ligand>
        <name>Zn(2+)</name>
        <dbReference type="ChEBI" id="CHEBI:29105"/>
        <label>2</label>
        <note>catalytic</note>
    </ligand>
</feature>
<comment type="caution">
    <text evidence="8">Lacks conserved residue(s) required for the propagation of feature annotation.</text>
</comment>
<dbReference type="GO" id="GO:0005615">
    <property type="term" value="C:extracellular space"/>
    <property type="evidence" value="ECO:0007669"/>
    <property type="project" value="TreeGrafter"/>
</dbReference>
<feature type="binding site" evidence="7">
    <location>
        <position position="227"/>
    </location>
    <ligand>
        <name>Ca(2+)</name>
        <dbReference type="ChEBI" id="CHEBI:29108"/>
        <label>3</label>
    </ligand>
</feature>
<gene>
    <name evidence="12" type="primary">mmp23ba</name>
</gene>
<evidence type="ECO:0000256" key="2">
    <source>
        <dbReference type="ARBA" id="ARBA00022670"/>
    </source>
</evidence>
<dbReference type="InterPro" id="IPR021190">
    <property type="entry name" value="Pept_M10A"/>
</dbReference>
<dbReference type="PANTHER" id="PTHR10201:SF7">
    <property type="entry name" value="MATRIX METALLOPROTEINASE-23"/>
    <property type="match status" value="1"/>
</dbReference>
<feature type="region of interest" description="Disordered" evidence="9">
    <location>
        <begin position="43"/>
        <end position="161"/>
    </location>
</feature>
<dbReference type="PROSITE" id="PS50835">
    <property type="entry name" value="IG_LIKE"/>
    <property type="match status" value="1"/>
</dbReference>
<evidence type="ECO:0000256" key="3">
    <source>
        <dbReference type="ARBA" id="ARBA00022723"/>
    </source>
</evidence>
<dbReference type="Gene3D" id="3.40.390.10">
    <property type="entry name" value="Collagenase (Catalytic Domain)"/>
    <property type="match status" value="1"/>
</dbReference>
<evidence type="ECO:0000256" key="8">
    <source>
        <dbReference type="PROSITE-ProRule" id="PRU01005"/>
    </source>
</evidence>
<feature type="compositionally biased region" description="Basic and acidic residues" evidence="9">
    <location>
        <begin position="61"/>
        <end position="76"/>
    </location>
</feature>
<dbReference type="GO" id="GO:0031012">
    <property type="term" value="C:extracellular matrix"/>
    <property type="evidence" value="ECO:0007669"/>
    <property type="project" value="InterPro"/>
</dbReference>
<evidence type="ECO:0000259" key="10">
    <source>
        <dbReference type="PROSITE" id="PS50835"/>
    </source>
</evidence>
<dbReference type="SUPFAM" id="SSF55486">
    <property type="entry name" value="Metalloproteases ('zincins'), catalytic domain"/>
    <property type="match status" value="1"/>
</dbReference>
<feature type="compositionally biased region" description="Basic and acidic residues" evidence="9">
    <location>
        <begin position="134"/>
        <end position="150"/>
    </location>
</feature>
<dbReference type="SMART" id="SM00235">
    <property type="entry name" value="ZnMc"/>
    <property type="match status" value="1"/>
</dbReference>
<organism evidence="12 13">
    <name type="scientific">Astyanax mexicanus</name>
    <name type="common">Blind cave fish</name>
    <name type="synonym">Astyanax fasciatus mexicanus</name>
    <dbReference type="NCBI Taxonomy" id="7994"/>
    <lineage>
        <taxon>Eukaryota</taxon>
        <taxon>Metazoa</taxon>
        <taxon>Chordata</taxon>
        <taxon>Craniata</taxon>
        <taxon>Vertebrata</taxon>
        <taxon>Euteleostomi</taxon>
        <taxon>Actinopterygii</taxon>
        <taxon>Neopterygii</taxon>
        <taxon>Teleostei</taxon>
        <taxon>Ostariophysi</taxon>
        <taxon>Characiformes</taxon>
        <taxon>Characoidei</taxon>
        <taxon>Acestrorhamphidae</taxon>
        <taxon>Acestrorhamphinae</taxon>
        <taxon>Astyanax</taxon>
    </lineage>
</organism>
<sequence length="432" mass="48221">RRLGGELKFTAKSKTPLQPAPLPLLQTAELLHTPPTHPLLTAVLPSLTRGSGASPGPRRRWSTERRSALSHSDRRWSNVIPEGTHPELVEEKAKKERERENQSEQLHSAEPCLLVPSAALIPSPARPPGADGDPAERRGVDAGGDPRHGELQPSAARRLSPGGRARALLSGAARSLSPPSVENRGFYPVNHTDCLQSYLHHCFDGITGELAHAFFPPTGEIHFDDDEYWILGNMRFSWKKGVWLTDLVHVAAHEIGHVLGLMHSQNPQAIMHLNATLTGRKLITQDDVWGVHRLYGCLDRLFICPAWARKGYCESKRKLMQKHCPHSCDFCYAFPFPTVAPTAAPPRTKHKLVAEGKKLTFRCGKKIAAKQGKVYWYKDGELLEYSHPGYISLKNDHISIVANAINEGTYTCIVRKKNKVLTNYSWKVRVRF</sequence>
<feature type="binding site" evidence="7">
    <location>
        <position position="271"/>
    </location>
    <ligand>
        <name>Zn(2+)</name>
        <dbReference type="ChEBI" id="CHEBI:29105"/>
        <label>2</label>
        <note>catalytic</note>
    </ligand>
</feature>
<feature type="binding site" evidence="7">
    <location>
        <position position="205"/>
    </location>
    <ligand>
        <name>Ca(2+)</name>
        <dbReference type="ChEBI" id="CHEBI:29108"/>
        <label>3</label>
    </ligand>
</feature>
<dbReference type="GO" id="GO:0030198">
    <property type="term" value="P:extracellular matrix organization"/>
    <property type="evidence" value="ECO:0007669"/>
    <property type="project" value="TreeGrafter"/>
</dbReference>
<dbReference type="InterPro" id="IPR001818">
    <property type="entry name" value="Pept_M10_metallopeptidase"/>
</dbReference>
<dbReference type="Gene3D" id="2.60.40.10">
    <property type="entry name" value="Immunoglobulins"/>
    <property type="match status" value="1"/>
</dbReference>
<dbReference type="PANTHER" id="PTHR10201">
    <property type="entry name" value="MATRIX METALLOPROTEINASE"/>
    <property type="match status" value="1"/>
</dbReference>
<feature type="domain" description="ShKT" evidence="11">
    <location>
        <begin position="297"/>
        <end position="331"/>
    </location>
</feature>
<dbReference type="InterPro" id="IPR024079">
    <property type="entry name" value="MetalloPept_cat_dom_sf"/>
</dbReference>
<evidence type="ECO:0000256" key="6">
    <source>
        <dbReference type="PIRSR" id="PIRSR621190-1"/>
    </source>
</evidence>
<dbReference type="GO" id="GO:0004222">
    <property type="term" value="F:metalloendopeptidase activity"/>
    <property type="evidence" value="ECO:0007669"/>
    <property type="project" value="InterPro"/>
</dbReference>
<evidence type="ECO:0000313" key="13">
    <source>
        <dbReference type="Proteomes" id="UP000694621"/>
    </source>
</evidence>
<feature type="binding site" evidence="7">
    <location>
        <position position="222"/>
    </location>
    <ligand>
        <name>Zn(2+)</name>
        <dbReference type="ChEBI" id="CHEBI:29105"/>
        <label>1</label>
    </ligand>
</feature>
<feature type="disulfide bond" evidence="8">
    <location>
        <begin position="297"/>
        <end position="331"/>
    </location>
</feature>
<feature type="binding site" evidence="7">
    <location>
        <position position="227"/>
    </location>
    <ligand>
        <name>Ca(2+)</name>
        <dbReference type="ChEBI" id="CHEBI:29108"/>
        <label>1</label>
    </ligand>
</feature>
<dbReference type="InterPro" id="IPR006026">
    <property type="entry name" value="Peptidase_Metallo"/>
</dbReference>
<dbReference type="Gene3D" id="1.10.10.1940">
    <property type="match status" value="1"/>
</dbReference>
<dbReference type="GO" id="GO:0030574">
    <property type="term" value="P:collagen catabolic process"/>
    <property type="evidence" value="ECO:0007669"/>
    <property type="project" value="TreeGrafter"/>
</dbReference>
<feature type="binding site" evidence="7">
    <location>
        <position position="212"/>
    </location>
    <ligand>
        <name>Zn(2+)</name>
        <dbReference type="ChEBI" id="CHEBI:29105"/>
        <label>1</label>
    </ligand>
</feature>
<evidence type="ECO:0000256" key="7">
    <source>
        <dbReference type="PIRSR" id="PIRSR621190-2"/>
    </source>
</evidence>
<keyword evidence="7" id="KW-0106">Calcium</keyword>
<comment type="similarity">
    <text evidence="1">Belongs to the peptidase M10A family.</text>
</comment>
<keyword evidence="3 7" id="KW-0479">Metal-binding</keyword>
<feature type="binding site" evidence="7">
    <location>
        <position position="263"/>
    </location>
    <ligand>
        <name>Zn(2+)</name>
        <dbReference type="ChEBI" id="CHEBI:29105"/>
        <label>2</label>
        <note>catalytic</note>
    </ligand>
</feature>
<keyword evidence="4" id="KW-0378">Hydrolase</keyword>
<dbReference type="Pfam" id="PF00413">
    <property type="entry name" value="Peptidase_M10"/>
    <property type="match status" value="1"/>
</dbReference>
<feature type="compositionally biased region" description="Basic and acidic residues" evidence="9">
    <location>
        <begin position="84"/>
        <end position="102"/>
    </location>
</feature>
<dbReference type="Pfam" id="PF01549">
    <property type="entry name" value="ShK"/>
    <property type="match status" value="1"/>
</dbReference>
<proteinExistence type="inferred from homology"/>
<dbReference type="SUPFAM" id="SSF48726">
    <property type="entry name" value="Immunoglobulin"/>
    <property type="match status" value="1"/>
</dbReference>
<accession>A0A8B9RMC3</accession>
<dbReference type="Proteomes" id="UP000694621">
    <property type="component" value="Unplaced"/>
</dbReference>
<dbReference type="FunFam" id="1.10.10.1940:FF:000001">
    <property type="entry name" value="Matrix metallopeptidase 23B"/>
    <property type="match status" value="1"/>
</dbReference>
<comment type="cofactor">
    <cofactor evidence="7">
        <name>Ca(2+)</name>
        <dbReference type="ChEBI" id="CHEBI:29108"/>
    </cofactor>
    <text evidence="7">Can bind about 5 Ca(2+) ions per subunit.</text>
</comment>
<keyword evidence="8" id="KW-1015">Disulfide bond</keyword>
<evidence type="ECO:0000259" key="11">
    <source>
        <dbReference type="PROSITE" id="PS51670"/>
    </source>
</evidence>
<reference evidence="12" key="1">
    <citation type="submission" date="2025-08" db="UniProtKB">
        <authorList>
            <consortium name="Ensembl"/>
        </authorList>
    </citation>
    <scope>IDENTIFICATION</scope>
</reference>
<feature type="binding site" evidence="7">
    <location>
        <position position="257"/>
    </location>
    <ligand>
        <name>Zn(2+)</name>
        <dbReference type="ChEBI" id="CHEBI:29105"/>
        <label>2</label>
        <note>catalytic</note>
    </ligand>
</feature>
<evidence type="ECO:0000256" key="4">
    <source>
        <dbReference type="ARBA" id="ARBA00022801"/>
    </source>
</evidence>
<protein>
    <submittedName>
        <fullName evidence="12">Matrix metallopeptidase 23B</fullName>
    </submittedName>
</protein>
<feature type="active site" evidence="6">
    <location>
        <position position="254"/>
    </location>
</feature>
<feature type="binding site" evidence="7">
    <location>
        <position position="225"/>
    </location>
    <ligand>
        <name>Ca(2+)</name>
        <dbReference type="ChEBI" id="CHEBI:29108"/>
        <label>1</label>
    </ligand>
</feature>
<dbReference type="PROSITE" id="PS51670">
    <property type="entry name" value="SHKT"/>
    <property type="match status" value="1"/>
</dbReference>
<dbReference type="InterPro" id="IPR003582">
    <property type="entry name" value="ShKT_dom"/>
</dbReference>
<keyword evidence="5 7" id="KW-0862">Zinc</keyword>
<evidence type="ECO:0000256" key="1">
    <source>
        <dbReference type="ARBA" id="ARBA00010370"/>
    </source>
</evidence>
<evidence type="ECO:0000256" key="9">
    <source>
        <dbReference type="SAM" id="MobiDB-lite"/>
    </source>
</evidence>
<feature type="binding site" evidence="7">
    <location>
        <position position="224"/>
    </location>
    <ligand>
        <name>Ca(2+)</name>
        <dbReference type="ChEBI" id="CHEBI:29108"/>
        <label>3</label>
    </ligand>
</feature>
<dbReference type="InterPro" id="IPR036179">
    <property type="entry name" value="Ig-like_dom_sf"/>
</dbReference>
<dbReference type="GO" id="GO:0006508">
    <property type="term" value="P:proteolysis"/>
    <property type="evidence" value="ECO:0007669"/>
    <property type="project" value="UniProtKB-KW"/>
</dbReference>
<feature type="region of interest" description="Disordered" evidence="9">
    <location>
        <begin position="1"/>
        <end position="20"/>
    </location>
</feature>
<dbReference type="Ensembl" id="ENSAMXT00005057312.1">
    <property type="protein sequence ID" value="ENSAMXP00005052981.1"/>
    <property type="gene ID" value="ENSAMXG00005023783.1"/>
</dbReference>
<dbReference type="AlphaFoldDB" id="A0A8B9RMC3"/>
<feature type="binding site" evidence="7">
    <location>
        <position position="204"/>
    </location>
    <ligand>
        <name>Ca(2+)</name>
        <dbReference type="ChEBI" id="CHEBI:29108"/>
        <label>3</label>
    </ligand>
</feature>
<evidence type="ECO:0000256" key="5">
    <source>
        <dbReference type="ARBA" id="ARBA00022833"/>
    </source>
</evidence>
<dbReference type="PRINTS" id="PR00138">
    <property type="entry name" value="MATRIXIN"/>
</dbReference>
<feature type="domain" description="Ig-like" evidence="10">
    <location>
        <begin position="337"/>
        <end position="422"/>
    </location>
</feature>
<dbReference type="InterPro" id="IPR013783">
    <property type="entry name" value="Ig-like_fold"/>
</dbReference>
<comment type="cofactor">
    <cofactor evidence="7">
        <name>Zn(2+)</name>
        <dbReference type="ChEBI" id="CHEBI:29105"/>
    </cofactor>
    <text evidence="7">Binds 2 Zn(2+) ions per subunit.</text>
</comment>
<name>A0A8B9RMC3_ASTMX</name>
<dbReference type="SMART" id="SM00254">
    <property type="entry name" value="ShKT"/>
    <property type="match status" value="1"/>
</dbReference>
<keyword evidence="2" id="KW-0645">Protease</keyword>
<dbReference type="GO" id="GO:0008270">
    <property type="term" value="F:zinc ion binding"/>
    <property type="evidence" value="ECO:0007669"/>
    <property type="project" value="InterPro"/>
</dbReference>